<feature type="compositionally biased region" description="Pro residues" evidence="1">
    <location>
        <begin position="26"/>
        <end position="35"/>
    </location>
</feature>
<sequence>MSTTHPTDPKEPPRTAVPAGEQGQAPVPPGKPLPPGAAAQVTSASPRRSAGIRLRQAAASSVLAAVSVTGVGTAAAQASEPREASVSFPAGDEAAVTVAAVQEDEARQGAERLAGVRQDLANAVAWGSVTAAQAEHFYAQISARIARGL</sequence>
<dbReference type="Proteomes" id="UP001063368">
    <property type="component" value="Chromosome"/>
</dbReference>
<proteinExistence type="predicted"/>
<keyword evidence="3" id="KW-1185">Reference proteome</keyword>
<organism evidence="2 3">
    <name type="scientific">Arthrobacter koreensis</name>
    <dbReference type="NCBI Taxonomy" id="199136"/>
    <lineage>
        <taxon>Bacteria</taxon>
        <taxon>Bacillati</taxon>
        <taxon>Actinomycetota</taxon>
        <taxon>Actinomycetes</taxon>
        <taxon>Micrococcales</taxon>
        <taxon>Micrococcaceae</taxon>
        <taxon>Arthrobacter</taxon>
    </lineage>
</organism>
<dbReference type="GeneID" id="95606195"/>
<protein>
    <submittedName>
        <fullName evidence="2">Uncharacterized protein</fullName>
    </submittedName>
</protein>
<dbReference type="EMBL" id="CP106856">
    <property type="protein sequence ID" value="UYB35484.1"/>
    <property type="molecule type" value="Genomic_DNA"/>
</dbReference>
<name>A0ABY6FR87_9MICC</name>
<reference evidence="2" key="1">
    <citation type="submission" date="2022-09" db="EMBL/GenBank/DDBJ databases">
        <authorList>
            <person name="Li D."/>
            <person name="Cheng J."/>
            <person name="Li Y."/>
        </authorList>
    </citation>
    <scope>NUCLEOTIDE SEQUENCE</scope>
    <source>
        <strain evidence="2">DL</strain>
    </source>
</reference>
<evidence type="ECO:0000313" key="3">
    <source>
        <dbReference type="Proteomes" id="UP001063368"/>
    </source>
</evidence>
<gene>
    <name evidence="2" type="ORF">N9A08_12740</name>
</gene>
<dbReference type="RefSeq" id="WP_141653632.1">
    <property type="nucleotide sequence ID" value="NZ_BAAAKG010000001.1"/>
</dbReference>
<evidence type="ECO:0000313" key="2">
    <source>
        <dbReference type="EMBL" id="UYB35484.1"/>
    </source>
</evidence>
<accession>A0ABY6FR87</accession>
<feature type="region of interest" description="Disordered" evidence="1">
    <location>
        <begin position="1"/>
        <end position="49"/>
    </location>
</feature>
<evidence type="ECO:0000256" key="1">
    <source>
        <dbReference type="SAM" id="MobiDB-lite"/>
    </source>
</evidence>